<organism evidence="3 4">
    <name type="scientific">Paramuricea clavata</name>
    <name type="common">Red gorgonian</name>
    <name type="synonym">Violescent sea-whip</name>
    <dbReference type="NCBI Taxonomy" id="317549"/>
    <lineage>
        <taxon>Eukaryota</taxon>
        <taxon>Metazoa</taxon>
        <taxon>Cnidaria</taxon>
        <taxon>Anthozoa</taxon>
        <taxon>Octocorallia</taxon>
        <taxon>Malacalcyonacea</taxon>
        <taxon>Plexauridae</taxon>
        <taxon>Paramuricea</taxon>
    </lineage>
</organism>
<protein>
    <submittedName>
        <fullName evidence="3">Uncharacterized protein</fullName>
    </submittedName>
</protein>
<name>A0A6S7KE51_PARCT</name>
<feature type="compositionally biased region" description="Basic and acidic residues" evidence="1">
    <location>
        <begin position="117"/>
        <end position="142"/>
    </location>
</feature>
<gene>
    <name evidence="3" type="ORF">PACLA_8A054491</name>
</gene>
<feature type="region of interest" description="Disordered" evidence="1">
    <location>
        <begin position="1"/>
        <end position="149"/>
    </location>
</feature>
<keyword evidence="2" id="KW-0812">Transmembrane</keyword>
<dbReference type="AlphaFoldDB" id="A0A6S7KE51"/>
<feature type="compositionally biased region" description="Pro residues" evidence="1">
    <location>
        <begin position="29"/>
        <end position="54"/>
    </location>
</feature>
<sequence length="432" mass="49323">MMSRSKKPQHDVESDSDWDSLPGDVPEPGSSPEPTKSPSPRVPTHSPVPAPPKQPYSKHATSTKPVNMYKNTSNPIRKSGSATTFEDRTGGLWNDDDNHNDDIRVSFSKENNNNVKKNNEVTKEKNNTDKMRNAQARQEKNKKPPFTDFREALSTPIPAAPNPKEQHKMAGVNQAYSMETSGEEVQMNHDSWDDSENESQMQQSHGRQSGTDAKTTKRELVMDRSWEANHKLQRMKGNNDVRGGVVEMAYGNHHFNTNQNFENCCLIQVAEGAFDDRHRPSFFHGSKNHFHVREDDPRATITDIADKSEVIIQRFWREVFGVLKILINFFIIFILELFKTIILSVRYLLTGILYTIGDHFIKPLLSATFNNIVQPFSVLLLNVFTIFTNLLKPILALTREILSQVAIPLQAFRLFVFNWESRRKEDSACRDV</sequence>
<feature type="transmembrane region" description="Helical" evidence="2">
    <location>
        <begin position="372"/>
        <end position="391"/>
    </location>
</feature>
<reference evidence="3" key="1">
    <citation type="submission" date="2020-04" db="EMBL/GenBank/DDBJ databases">
        <authorList>
            <person name="Alioto T."/>
            <person name="Alioto T."/>
            <person name="Gomez Garrido J."/>
        </authorList>
    </citation>
    <scope>NUCLEOTIDE SEQUENCE</scope>
    <source>
        <strain evidence="3">A484AB</strain>
    </source>
</reference>
<feature type="region of interest" description="Disordered" evidence="1">
    <location>
        <begin position="181"/>
        <end position="216"/>
    </location>
</feature>
<feature type="transmembrane region" description="Helical" evidence="2">
    <location>
        <begin position="325"/>
        <end position="349"/>
    </location>
</feature>
<dbReference type="EMBL" id="CACRXK020014220">
    <property type="protein sequence ID" value="CAB4026473.1"/>
    <property type="molecule type" value="Genomic_DNA"/>
</dbReference>
<accession>A0A6S7KE51</accession>
<keyword evidence="4" id="KW-1185">Reference proteome</keyword>
<feature type="compositionally biased region" description="Polar residues" evidence="1">
    <location>
        <begin position="59"/>
        <end position="84"/>
    </location>
</feature>
<keyword evidence="2" id="KW-0472">Membrane</keyword>
<evidence type="ECO:0000313" key="4">
    <source>
        <dbReference type="Proteomes" id="UP001152795"/>
    </source>
</evidence>
<keyword evidence="2" id="KW-1133">Transmembrane helix</keyword>
<proteinExistence type="predicted"/>
<evidence type="ECO:0000313" key="3">
    <source>
        <dbReference type="EMBL" id="CAB4026473.1"/>
    </source>
</evidence>
<feature type="compositionally biased region" description="Polar residues" evidence="1">
    <location>
        <begin position="198"/>
        <end position="213"/>
    </location>
</feature>
<dbReference type="Proteomes" id="UP001152795">
    <property type="component" value="Unassembled WGS sequence"/>
</dbReference>
<dbReference type="OrthoDB" id="10045204at2759"/>
<comment type="caution">
    <text evidence="3">The sequence shown here is derived from an EMBL/GenBank/DDBJ whole genome shotgun (WGS) entry which is preliminary data.</text>
</comment>
<evidence type="ECO:0000256" key="2">
    <source>
        <dbReference type="SAM" id="Phobius"/>
    </source>
</evidence>
<evidence type="ECO:0000256" key="1">
    <source>
        <dbReference type="SAM" id="MobiDB-lite"/>
    </source>
</evidence>